<proteinExistence type="predicted"/>
<dbReference type="Proteomes" id="UP000027195">
    <property type="component" value="Unassembled WGS sequence"/>
</dbReference>
<accession>A0A067MUP9</accession>
<dbReference type="HOGENOM" id="CLU_705942_0_0_1"/>
<keyword evidence="3" id="KW-1185">Reference proteome</keyword>
<sequence>MDSSHAISEAHGLSARCLEDEATGSTGSYGPGVIAFEVSRDFTNATSVEESDRLWEQEYQRLNNVLESLPANRTYMPTILLIAWSGEKLAPEMLRVDIVQRMKDAFTTLELDRVLEGFRVLVLTSADKLETVFQEGLSRVYFDLSGKVIQSVAIEDFIAPFVTAWRFALDRGLGLVTREETVNWPLYGHLFQLMVALLNDLSKSVWEVVQEADPASCDPPMLPTFLPHIIEEEQNMYQAVLDYLTAKEFLSFVTVNILRLQLQHHFDYHDAFPLREALESLASHFITETTLSAGLVDIRASNEHEKRVARFKDLTNEGVSHLEAPAMKRKRRSKDDESTPKRLKPDQGDGTLAAAGPIQASVQSSPPKTPVSAAMLLQAIREAREKHRLSS</sequence>
<feature type="region of interest" description="Disordered" evidence="1">
    <location>
        <begin position="319"/>
        <end position="372"/>
    </location>
</feature>
<name>A0A067MUP9_BOTB1</name>
<organism evidence="2 3">
    <name type="scientific">Botryobasidium botryosum (strain FD-172 SS1)</name>
    <dbReference type="NCBI Taxonomy" id="930990"/>
    <lineage>
        <taxon>Eukaryota</taxon>
        <taxon>Fungi</taxon>
        <taxon>Dikarya</taxon>
        <taxon>Basidiomycota</taxon>
        <taxon>Agaricomycotina</taxon>
        <taxon>Agaricomycetes</taxon>
        <taxon>Cantharellales</taxon>
        <taxon>Botryobasidiaceae</taxon>
        <taxon>Botryobasidium</taxon>
    </lineage>
</organism>
<evidence type="ECO:0000313" key="2">
    <source>
        <dbReference type="EMBL" id="KDQ15607.1"/>
    </source>
</evidence>
<evidence type="ECO:0000313" key="3">
    <source>
        <dbReference type="Proteomes" id="UP000027195"/>
    </source>
</evidence>
<dbReference type="OrthoDB" id="264795at2759"/>
<protein>
    <submittedName>
        <fullName evidence="2">Uncharacterized protein</fullName>
    </submittedName>
</protein>
<evidence type="ECO:0000256" key="1">
    <source>
        <dbReference type="SAM" id="MobiDB-lite"/>
    </source>
</evidence>
<dbReference type="InParanoid" id="A0A067MUP9"/>
<feature type="compositionally biased region" description="Basic and acidic residues" evidence="1">
    <location>
        <begin position="333"/>
        <end position="347"/>
    </location>
</feature>
<gene>
    <name evidence="2" type="ORF">BOTBODRAFT_31498</name>
</gene>
<dbReference type="EMBL" id="KL198031">
    <property type="protein sequence ID" value="KDQ15607.1"/>
    <property type="molecule type" value="Genomic_DNA"/>
</dbReference>
<dbReference type="AlphaFoldDB" id="A0A067MUP9"/>
<reference evidence="3" key="1">
    <citation type="journal article" date="2014" name="Proc. Natl. Acad. Sci. U.S.A.">
        <title>Extensive sampling of basidiomycete genomes demonstrates inadequacy of the white-rot/brown-rot paradigm for wood decay fungi.</title>
        <authorList>
            <person name="Riley R."/>
            <person name="Salamov A.A."/>
            <person name="Brown D.W."/>
            <person name="Nagy L.G."/>
            <person name="Floudas D."/>
            <person name="Held B.W."/>
            <person name="Levasseur A."/>
            <person name="Lombard V."/>
            <person name="Morin E."/>
            <person name="Otillar R."/>
            <person name="Lindquist E.A."/>
            <person name="Sun H."/>
            <person name="LaButti K.M."/>
            <person name="Schmutz J."/>
            <person name="Jabbour D."/>
            <person name="Luo H."/>
            <person name="Baker S.E."/>
            <person name="Pisabarro A.G."/>
            <person name="Walton J.D."/>
            <person name="Blanchette R.A."/>
            <person name="Henrissat B."/>
            <person name="Martin F."/>
            <person name="Cullen D."/>
            <person name="Hibbett D.S."/>
            <person name="Grigoriev I.V."/>
        </authorList>
    </citation>
    <scope>NUCLEOTIDE SEQUENCE [LARGE SCALE GENOMIC DNA]</scope>
    <source>
        <strain evidence="3">FD-172 SS1</strain>
    </source>
</reference>